<gene>
    <name evidence="6" type="ORF">MM213_10380</name>
</gene>
<dbReference type="Proteomes" id="UP001165430">
    <property type="component" value="Unassembled WGS sequence"/>
</dbReference>
<dbReference type="RefSeq" id="WP_241412027.1">
    <property type="nucleotide sequence ID" value="NZ_JAKZGO010000007.1"/>
</dbReference>
<dbReference type="GO" id="GO:0016829">
    <property type="term" value="F:lyase activity"/>
    <property type="evidence" value="ECO:0007669"/>
    <property type="project" value="UniProtKB-KW"/>
</dbReference>
<dbReference type="EMBL" id="JAKZGO010000007">
    <property type="protein sequence ID" value="MCH7413893.1"/>
    <property type="molecule type" value="Genomic_DNA"/>
</dbReference>
<dbReference type="PANTHER" id="PTHR42970:SF1">
    <property type="entry name" value="PECTATE LYASE C-RELATED"/>
    <property type="match status" value="1"/>
</dbReference>
<feature type="chain" id="PRO_5046741041" evidence="4">
    <location>
        <begin position="18"/>
        <end position="488"/>
    </location>
</feature>
<feature type="domain" description="Pectate lyase" evidence="5">
    <location>
        <begin position="61"/>
        <end position="293"/>
    </location>
</feature>
<evidence type="ECO:0000256" key="3">
    <source>
        <dbReference type="ARBA" id="ARBA00023239"/>
    </source>
</evidence>
<evidence type="ECO:0000256" key="2">
    <source>
        <dbReference type="ARBA" id="ARBA00023180"/>
    </source>
</evidence>
<dbReference type="SMART" id="SM00656">
    <property type="entry name" value="Amb_all"/>
    <property type="match status" value="1"/>
</dbReference>
<keyword evidence="4" id="KW-0732">Signal</keyword>
<dbReference type="PANTHER" id="PTHR42970">
    <property type="entry name" value="PECTATE LYASE C-RELATED"/>
    <property type="match status" value="1"/>
</dbReference>
<keyword evidence="7" id="KW-1185">Reference proteome</keyword>
<reference evidence="6" key="1">
    <citation type="submission" date="2022-03" db="EMBL/GenBank/DDBJ databases">
        <title>De novo assembled genomes of Belliella spp. (Cyclobacteriaceae) strains.</title>
        <authorList>
            <person name="Szabo A."/>
            <person name="Korponai K."/>
            <person name="Felfoldi T."/>
        </authorList>
    </citation>
    <scope>NUCLEOTIDE SEQUENCE</scope>
    <source>
        <strain evidence="6">DSM 111903</strain>
    </source>
</reference>
<keyword evidence="1" id="KW-0479">Metal-binding</keyword>
<name>A0ABS9VC04_9BACT</name>
<dbReference type="InterPro" id="IPR011050">
    <property type="entry name" value="Pectin_lyase_fold/virulence"/>
</dbReference>
<evidence type="ECO:0000313" key="6">
    <source>
        <dbReference type="EMBL" id="MCH7413893.1"/>
    </source>
</evidence>
<dbReference type="InterPro" id="IPR012334">
    <property type="entry name" value="Pectin_lyas_fold"/>
</dbReference>
<evidence type="ECO:0000313" key="7">
    <source>
        <dbReference type="Proteomes" id="UP001165430"/>
    </source>
</evidence>
<comment type="caution">
    <text evidence="6">The sequence shown here is derived from an EMBL/GenBank/DDBJ whole genome shotgun (WGS) entry which is preliminary data.</text>
</comment>
<sequence length="488" mass="53522">MKTLNLFSLFLIFLLFACSEKSELDPIIDDEDPPSVFNPVEEEAFAFPGAEGFGKLTSGGRGGNVIKVTNLNDSGPGSFRQAIITPGARIIVFEISGNIELGSNIVIGHGNVTIAGQTAPGDGITLKNHSLIVNADNVIIRYMRFRMGDKGAAEADSIEGRYRKNIIIDHCSMSWSTDETASFYGNENFTMQWCILSESLTLSVHEKGKHGYGGIWGGKNASFHHNLLAHHDNRNPRFDHPGVYNSNNRAEDLRGVVDFRNNVVYNWGTDAAYGGEAGTFNLVNNYFKPGPATKNKNMFLNAYKQSSNNAPIYGYGKFYIEGNVLEGRTDISAENWIGVVAKQGSIADKNNMKLNTPLEFGGYSFSHTANEAFTKILEFGGASFKRDLVDIRILADVKDGTFTAEGSRGSTNGLIDSQEDVGGWPMISTLPAPLDSDNDGMPDDWEKANGLDPNKNDAKERNLSTAYDNIEVYINSLVKEITKNQYKD</sequence>
<proteinExistence type="predicted"/>
<keyword evidence="3 6" id="KW-0456">Lyase</keyword>
<dbReference type="Gene3D" id="2.160.20.10">
    <property type="entry name" value="Single-stranded right-handed beta-helix, Pectin lyase-like"/>
    <property type="match status" value="1"/>
</dbReference>
<keyword evidence="2" id="KW-0325">Glycoprotein</keyword>
<dbReference type="InterPro" id="IPR002022">
    <property type="entry name" value="Pec_lyase"/>
</dbReference>
<accession>A0ABS9VC04</accession>
<evidence type="ECO:0000256" key="1">
    <source>
        <dbReference type="ARBA" id="ARBA00022723"/>
    </source>
</evidence>
<protein>
    <submittedName>
        <fullName evidence="6">Pectate lyase</fullName>
    </submittedName>
</protein>
<dbReference type="PROSITE" id="PS51257">
    <property type="entry name" value="PROKAR_LIPOPROTEIN"/>
    <property type="match status" value="1"/>
</dbReference>
<organism evidence="6 7">
    <name type="scientific">Belliella alkalica</name>
    <dbReference type="NCBI Taxonomy" id="1730871"/>
    <lineage>
        <taxon>Bacteria</taxon>
        <taxon>Pseudomonadati</taxon>
        <taxon>Bacteroidota</taxon>
        <taxon>Cytophagia</taxon>
        <taxon>Cytophagales</taxon>
        <taxon>Cyclobacteriaceae</taxon>
        <taxon>Belliella</taxon>
    </lineage>
</organism>
<evidence type="ECO:0000256" key="4">
    <source>
        <dbReference type="SAM" id="SignalP"/>
    </source>
</evidence>
<feature type="signal peptide" evidence="4">
    <location>
        <begin position="1"/>
        <end position="17"/>
    </location>
</feature>
<dbReference type="InterPro" id="IPR052063">
    <property type="entry name" value="Polysaccharide_Lyase_1"/>
</dbReference>
<dbReference type="SUPFAM" id="SSF51126">
    <property type="entry name" value="Pectin lyase-like"/>
    <property type="match status" value="1"/>
</dbReference>
<evidence type="ECO:0000259" key="5">
    <source>
        <dbReference type="SMART" id="SM00656"/>
    </source>
</evidence>